<reference evidence="7" key="1">
    <citation type="journal article" date="2020" name="ISME J.">
        <title>Gammaproteobacteria mediating utilization of methyl-, sulfur- and petroleum organic compounds in deep ocean hydrothermal plumes.</title>
        <authorList>
            <person name="Zhou Z."/>
            <person name="Liu Y."/>
            <person name="Pan J."/>
            <person name="Cron B.R."/>
            <person name="Toner B.M."/>
            <person name="Anantharaman K."/>
            <person name="Breier J.A."/>
            <person name="Dick G.J."/>
            <person name="Li M."/>
        </authorList>
    </citation>
    <scope>NUCLEOTIDE SEQUENCE</scope>
    <source>
        <strain evidence="7">SZUA-1515</strain>
    </source>
</reference>
<dbReference type="InterPro" id="IPR036877">
    <property type="entry name" value="SUI1_dom_sf"/>
</dbReference>
<keyword evidence="7" id="KW-0396">Initiation factor</keyword>
<dbReference type="CDD" id="cd11567">
    <property type="entry name" value="YciH_like"/>
    <property type="match status" value="1"/>
</dbReference>
<keyword evidence="2 4" id="KW-0810">Translation regulation</keyword>
<sequence length="102" mass="11316">MGEICSTCGLPVSICVCGTINREQQRVKVRLETRKWNRPLTIIEGLNGTKKDLQEIASKLKSALACGGGVKDNQILLQGDHRDRIKKMLVELGLSEENIEIL</sequence>
<dbReference type="GO" id="GO:0006417">
    <property type="term" value="P:regulation of translation"/>
    <property type="evidence" value="ECO:0007669"/>
    <property type="project" value="UniProtKB-UniRule"/>
</dbReference>
<evidence type="ECO:0000259" key="6">
    <source>
        <dbReference type="PROSITE" id="PS50296"/>
    </source>
</evidence>
<dbReference type="Proteomes" id="UP000608579">
    <property type="component" value="Unassembled WGS sequence"/>
</dbReference>
<evidence type="ECO:0000256" key="5">
    <source>
        <dbReference type="PIRNR" id="PIRNR037511"/>
    </source>
</evidence>
<dbReference type="InterPro" id="IPR050318">
    <property type="entry name" value="DENR/SUI1_TIF"/>
</dbReference>
<evidence type="ECO:0000256" key="3">
    <source>
        <dbReference type="ARBA" id="ARBA00022917"/>
    </source>
</evidence>
<evidence type="ECO:0000313" key="7">
    <source>
        <dbReference type="EMBL" id="HIQ29170.1"/>
    </source>
</evidence>
<gene>
    <name evidence="7" type="ORF">EYH45_01250</name>
</gene>
<dbReference type="PIRSF" id="PIRSF037511">
    <property type="entry name" value="Transl_init_SUI1_pro"/>
    <property type="match status" value="1"/>
</dbReference>
<accession>A0A832ZUF9</accession>
<dbReference type="InterPro" id="IPR022851">
    <property type="entry name" value="SUI1_arc"/>
</dbReference>
<dbReference type="PANTHER" id="PTHR12789:SF0">
    <property type="entry name" value="DENSITY-REGULATED PROTEIN"/>
    <property type="match status" value="1"/>
</dbReference>
<feature type="domain" description="SUI1" evidence="6">
    <location>
        <begin position="27"/>
        <end position="93"/>
    </location>
</feature>
<dbReference type="Pfam" id="PF01253">
    <property type="entry name" value="SUI1"/>
    <property type="match status" value="1"/>
</dbReference>
<protein>
    <recommendedName>
        <fullName evidence="4 5">Protein translation factor SUI1 homolog</fullName>
    </recommendedName>
</protein>
<evidence type="ECO:0000256" key="2">
    <source>
        <dbReference type="ARBA" id="ARBA00022845"/>
    </source>
</evidence>
<dbReference type="Gene3D" id="3.30.780.10">
    <property type="entry name" value="SUI1-like domain"/>
    <property type="match status" value="1"/>
</dbReference>
<dbReference type="EMBL" id="DQVM01000026">
    <property type="protein sequence ID" value="HIQ29170.1"/>
    <property type="molecule type" value="Genomic_DNA"/>
</dbReference>
<keyword evidence="3 4" id="KW-0648">Protein biosynthesis</keyword>
<comment type="caution">
    <text evidence="7">The sequence shown here is derived from an EMBL/GenBank/DDBJ whole genome shotgun (WGS) entry which is preliminary data.</text>
</comment>
<evidence type="ECO:0000256" key="1">
    <source>
        <dbReference type="ARBA" id="ARBA00005422"/>
    </source>
</evidence>
<dbReference type="SUPFAM" id="SSF55159">
    <property type="entry name" value="eIF1-like"/>
    <property type="match status" value="1"/>
</dbReference>
<proteinExistence type="inferred from homology"/>
<name>A0A832ZUF9_CALS0</name>
<comment type="similarity">
    <text evidence="1 4 5">Belongs to the SUI1 family.</text>
</comment>
<organism evidence="7 8">
    <name type="scientific">Caldiarchaeum subterraneum</name>
    <dbReference type="NCBI Taxonomy" id="311458"/>
    <lineage>
        <taxon>Archaea</taxon>
        <taxon>Nitrososphaerota</taxon>
        <taxon>Candidatus Caldarchaeales</taxon>
        <taxon>Candidatus Caldarchaeaceae</taxon>
        <taxon>Candidatus Caldarchaeum</taxon>
    </lineage>
</organism>
<dbReference type="GO" id="GO:0003729">
    <property type="term" value="F:mRNA binding"/>
    <property type="evidence" value="ECO:0007669"/>
    <property type="project" value="TreeGrafter"/>
</dbReference>
<dbReference type="NCBIfam" id="NF002096">
    <property type="entry name" value="PRK00939.1"/>
    <property type="match status" value="1"/>
</dbReference>
<dbReference type="HAMAP" id="MF_00604">
    <property type="entry name" value="SUI1"/>
    <property type="match status" value="1"/>
</dbReference>
<dbReference type="InterPro" id="IPR005872">
    <property type="entry name" value="SUI1_arc_bac"/>
</dbReference>
<dbReference type="AlphaFoldDB" id="A0A832ZUF9"/>
<dbReference type="GO" id="GO:0003743">
    <property type="term" value="F:translation initiation factor activity"/>
    <property type="evidence" value="ECO:0007669"/>
    <property type="project" value="UniProtKB-UniRule"/>
</dbReference>
<evidence type="ECO:0000256" key="4">
    <source>
        <dbReference type="HAMAP-Rule" id="MF_00604"/>
    </source>
</evidence>
<dbReference type="PROSITE" id="PS50296">
    <property type="entry name" value="SUI1"/>
    <property type="match status" value="1"/>
</dbReference>
<dbReference type="GO" id="GO:0002188">
    <property type="term" value="P:translation reinitiation"/>
    <property type="evidence" value="ECO:0007669"/>
    <property type="project" value="UniProtKB-UniRule"/>
</dbReference>
<dbReference type="PANTHER" id="PTHR12789">
    <property type="entry name" value="DENSITY-REGULATED PROTEIN HOMOLOG"/>
    <property type="match status" value="1"/>
</dbReference>
<dbReference type="InterPro" id="IPR001950">
    <property type="entry name" value="SUI1"/>
</dbReference>
<evidence type="ECO:0000313" key="8">
    <source>
        <dbReference type="Proteomes" id="UP000608579"/>
    </source>
</evidence>
<dbReference type="GO" id="GO:0001731">
    <property type="term" value="P:formation of translation preinitiation complex"/>
    <property type="evidence" value="ECO:0007669"/>
    <property type="project" value="UniProtKB-UniRule"/>
</dbReference>